<feature type="transmembrane region" description="Helical" evidence="1">
    <location>
        <begin position="217"/>
        <end position="233"/>
    </location>
</feature>
<dbReference type="Proteomes" id="UP000267408">
    <property type="component" value="Unassembled WGS sequence"/>
</dbReference>
<dbReference type="OrthoDB" id="4213730at2"/>
<dbReference type="EMBL" id="RKQG01000001">
    <property type="protein sequence ID" value="RPE33201.1"/>
    <property type="molecule type" value="Genomic_DNA"/>
</dbReference>
<feature type="transmembrane region" description="Helical" evidence="1">
    <location>
        <begin position="294"/>
        <end position="315"/>
    </location>
</feature>
<gene>
    <name evidence="3" type="ORF">EDD38_1480</name>
    <name evidence="2" type="ORF">EDD39_0837</name>
</gene>
<name>A0A3N4RQP7_9ACTN</name>
<evidence type="ECO:0000313" key="4">
    <source>
        <dbReference type="Proteomes" id="UP000266906"/>
    </source>
</evidence>
<evidence type="ECO:0000313" key="3">
    <source>
        <dbReference type="EMBL" id="RPE33201.1"/>
    </source>
</evidence>
<keyword evidence="4" id="KW-1185">Reference proteome</keyword>
<keyword evidence="1" id="KW-0812">Transmembrane</keyword>
<keyword evidence="1" id="KW-0472">Membrane</keyword>
<reference evidence="4 5" key="1">
    <citation type="submission" date="2018-11" db="EMBL/GenBank/DDBJ databases">
        <title>Sequencing the genomes of 1000 actinobacteria strains.</title>
        <authorList>
            <person name="Klenk H.-P."/>
        </authorList>
    </citation>
    <scope>NUCLEOTIDE SEQUENCE [LARGE SCALE GENOMIC DNA]</scope>
    <source>
        <strain evidence="2 5">DSM 44780</strain>
        <strain evidence="3 4">DSM 44781</strain>
    </source>
</reference>
<feature type="transmembrane region" description="Helical" evidence="1">
    <location>
        <begin position="269"/>
        <end position="288"/>
    </location>
</feature>
<organism evidence="3 4">
    <name type="scientific">Kitasatospora cineracea</name>
    <dbReference type="NCBI Taxonomy" id="88074"/>
    <lineage>
        <taxon>Bacteria</taxon>
        <taxon>Bacillati</taxon>
        <taxon>Actinomycetota</taxon>
        <taxon>Actinomycetes</taxon>
        <taxon>Kitasatosporales</taxon>
        <taxon>Streptomycetaceae</taxon>
        <taxon>Kitasatospora</taxon>
    </lineage>
</organism>
<sequence>MSTLAPGGHRTGVTLRTVLALYPARYRRDRGAELAEVFADTTAGAGRLATAREALDLAAYGLRLRTGLTSTALGGRLLAAAAPLLAGTLFGLVALPGDTRFWRVADAARSGFGVRWQQLPDNLALLGLTVVPALLALAAALGAWRAVRALAGLVVLLAAVRLGVGVLTANVVPGGPWLTEPNVWLLLLDATALLPYLAAGGLLLAAPTDLLERPGRLLVAVGAGTGLLVTKAQGGYDSWHLMDGWMPLLLLLAPLLLILCAARGRLLPAAIGLAVLPLTAWFSLFSLWEQVGGVWRLVPLAVAGAAGLLLTGQALSVRQGARGRAEVS</sequence>
<accession>A0A8G1XED7</accession>
<dbReference type="RefSeq" id="WP_123553422.1">
    <property type="nucleotide sequence ID" value="NZ_JBEYIY010000015.1"/>
</dbReference>
<feature type="transmembrane region" description="Helical" evidence="1">
    <location>
        <begin position="150"/>
        <end position="172"/>
    </location>
</feature>
<dbReference type="AlphaFoldDB" id="A0A3N4RQP7"/>
<dbReference type="EMBL" id="RJVJ01000001">
    <property type="protein sequence ID" value="ROR42712.1"/>
    <property type="molecule type" value="Genomic_DNA"/>
</dbReference>
<protein>
    <submittedName>
        <fullName evidence="3">Uncharacterized protein</fullName>
    </submittedName>
</protein>
<comment type="caution">
    <text evidence="3">The sequence shown here is derived from an EMBL/GenBank/DDBJ whole genome shotgun (WGS) entry which is preliminary data.</text>
</comment>
<feature type="transmembrane region" description="Helical" evidence="1">
    <location>
        <begin position="73"/>
        <end position="95"/>
    </location>
</feature>
<dbReference type="Proteomes" id="UP000266906">
    <property type="component" value="Unassembled WGS sequence"/>
</dbReference>
<accession>A0A3N4RQP7</accession>
<evidence type="ECO:0000313" key="2">
    <source>
        <dbReference type="EMBL" id="ROR42712.1"/>
    </source>
</evidence>
<evidence type="ECO:0000313" key="5">
    <source>
        <dbReference type="Proteomes" id="UP000267408"/>
    </source>
</evidence>
<evidence type="ECO:0000256" key="1">
    <source>
        <dbReference type="SAM" id="Phobius"/>
    </source>
</evidence>
<proteinExistence type="predicted"/>
<feature type="transmembrane region" description="Helical" evidence="1">
    <location>
        <begin position="245"/>
        <end position="262"/>
    </location>
</feature>
<feature type="transmembrane region" description="Helical" evidence="1">
    <location>
        <begin position="184"/>
        <end position="205"/>
    </location>
</feature>
<feature type="transmembrane region" description="Helical" evidence="1">
    <location>
        <begin position="123"/>
        <end position="143"/>
    </location>
</feature>
<keyword evidence="1" id="KW-1133">Transmembrane helix</keyword>